<keyword evidence="8" id="KW-0408">Iron</keyword>
<keyword evidence="4" id="KW-0805">Transcription regulation</keyword>
<sequence length="147" mass="16293">MPGIATPYANRLKKAGYKLTNARLTVLDVLAESGGHITSGEVLDAVAARDESIGRASVFRTLDLLTRLSIVRPTFIDSSVTPNYVLMEGGHHHHIICTTCNRVIEFEDCGLEKLSQHLAEKYHVHITGHMLEFFAQCDACRDADRDD</sequence>
<feature type="binding site" evidence="7">
    <location>
        <position position="140"/>
    </location>
    <ligand>
        <name>Zn(2+)</name>
        <dbReference type="ChEBI" id="CHEBI:29105"/>
    </ligand>
</feature>
<evidence type="ECO:0000313" key="10">
    <source>
        <dbReference type="Proteomes" id="UP000594468"/>
    </source>
</evidence>
<keyword evidence="2" id="KW-0678">Repressor</keyword>
<dbReference type="InterPro" id="IPR002481">
    <property type="entry name" value="FUR"/>
</dbReference>
<comment type="similarity">
    <text evidence="1">Belongs to the Fur family.</text>
</comment>
<organism evidence="9 10">
    <name type="scientific">Phototrophicus methaneseepsis</name>
    <dbReference type="NCBI Taxonomy" id="2710758"/>
    <lineage>
        <taxon>Bacteria</taxon>
        <taxon>Bacillati</taxon>
        <taxon>Chloroflexota</taxon>
        <taxon>Candidatus Thermofontia</taxon>
        <taxon>Phototrophicales</taxon>
        <taxon>Phototrophicaceae</taxon>
        <taxon>Phototrophicus</taxon>
    </lineage>
</organism>
<evidence type="ECO:0000256" key="2">
    <source>
        <dbReference type="ARBA" id="ARBA00022491"/>
    </source>
</evidence>
<dbReference type="GO" id="GO:0003700">
    <property type="term" value="F:DNA-binding transcription factor activity"/>
    <property type="evidence" value="ECO:0007669"/>
    <property type="project" value="InterPro"/>
</dbReference>
<dbReference type="GO" id="GO:0045892">
    <property type="term" value="P:negative regulation of DNA-templated transcription"/>
    <property type="evidence" value="ECO:0007669"/>
    <property type="project" value="TreeGrafter"/>
</dbReference>
<dbReference type="InterPro" id="IPR043135">
    <property type="entry name" value="Fur_C"/>
</dbReference>
<reference evidence="9 10" key="1">
    <citation type="submission" date="2020-02" db="EMBL/GenBank/DDBJ databases">
        <authorList>
            <person name="Zheng R.K."/>
            <person name="Sun C.M."/>
        </authorList>
    </citation>
    <scope>NUCLEOTIDE SEQUENCE [LARGE SCALE GENOMIC DNA]</scope>
    <source>
        <strain evidence="10">rifampicinis</strain>
    </source>
</reference>
<dbReference type="InterPro" id="IPR036390">
    <property type="entry name" value="WH_DNA-bd_sf"/>
</dbReference>
<dbReference type="Gene3D" id="3.30.1490.190">
    <property type="match status" value="1"/>
</dbReference>
<evidence type="ECO:0000256" key="8">
    <source>
        <dbReference type="PIRSR" id="PIRSR602481-2"/>
    </source>
</evidence>
<dbReference type="GO" id="GO:0000976">
    <property type="term" value="F:transcription cis-regulatory region binding"/>
    <property type="evidence" value="ECO:0007669"/>
    <property type="project" value="TreeGrafter"/>
</dbReference>
<evidence type="ECO:0000256" key="6">
    <source>
        <dbReference type="ARBA" id="ARBA00023163"/>
    </source>
</evidence>
<comment type="cofactor">
    <cofactor evidence="8">
        <name>Mn(2+)</name>
        <dbReference type="ChEBI" id="CHEBI:29035"/>
    </cofactor>
    <cofactor evidence="8">
        <name>Fe(2+)</name>
        <dbReference type="ChEBI" id="CHEBI:29033"/>
    </cofactor>
    <text evidence="8">Binds 1 Mn(2+) or Fe(2+) ion per subunit.</text>
</comment>
<feature type="binding site" evidence="8">
    <location>
        <position position="129"/>
    </location>
    <ligand>
        <name>Fe cation</name>
        <dbReference type="ChEBI" id="CHEBI:24875"/>
    </ligand>
</feature>
<proteinExistence type="inferred from homology"/>
<dbReference type="GO" id="GO:1900376">
    <property type="term" value="P:regulation of secondary metabolite biosynthetic process"/>
    <property type="evidence" value="ECO:0007669"/>
    <property type="project" value="TreeGrafter"/>
</dbReference>
<dbReference type="Pfam" id="PF01475">
    <property type="entry name" value="FUR"/>
    <property type="match status" value="1"/>
</dbReference>
<feature type="binding site" evidence="7">
    <location>
        <position position="137"/>
    </location>
    <ligand>
        <name>Zn(2+)</name>
        <dbReference type="ChEBI" id="CHEBI:29105"/>
    </ligand>
</feature>
<evidence type="ECO:0000256" key="5">
    <source>
        <dbReference type="ARBA" id="ARBA00023125"/>
    </source>
</evidence>
<feature type="binding site" evidence="7">
    <location>
        <position position="100"/>
    </location>
    <ligand>
        <name>Zn(2+)</name>
        <dbReference type="ChEBI" id="CHEBI:29105"/>
    </ligand>
</feature>
<dbReference type="PANTHER" id="PTHR33202:SF7">
    <property type="entry name" value="FERRIC UPTAKE REGULATION PROTEIN"/>
    <property type="match status" value="1"/>
</dbReference>
<feature type="binding site" evidence="8">
    <location>
        <position position="91"/>
    </location>
    <ligand>
        <name>Fe cation</name>
        <dbReference type="ChEBI" id="CHEBI:24875"/>
    </ligand>
</feature>
<keyword evidence="5" id="KW-0238">DNA-binding</keyword>
<dbReference type="PANTHER" id="PTHR33202">
    <property type="entry name" value="ZINC UPTAKE REGULATION PROTEIN"/>
    <property type="match status" value="1"/>
</dbReference>
<dbReference type="InterPro" id="IPR036388">
    <property type="entry name" value="WH-like_DNA-bd_sf"/>
</dbReference>
<keyword evidence="10" id="KW-1185">Reference proteome</keyword>
<dbReference type="EMBL" id="CP062983">
    <property type="protein sequence ID" value="QPC84279.1"/>
    <property type="molecule type" value="Genomic_DNA"/>
</dbReference>
<evidence type="ECO:0000256" key="1">
    <source>
        <dbReference type="ARBA" id="ARBA00007957"/>
    </source>
</evidence>
<dbReference type="SUPFAM" id="SSF46785">
    <property type="entry name" value="Winged helix' DNA-binding domain"/>
    <property type="match status" value="1"/>
</dbReference>
<dbReference type="RefSeq" id="WP_195172342.1">
    <property type="nucleotide sequence ID" value="NZ_CP062983.1"/>
</dbReference>
<dbReference type="KEGG" id="pmet:G4Y79_07870"/>
<evidence type="ECO:0000256" key="4">
    <source>
        <dbReference type="ARBA" id="ARBA00023015"/>
    </source>
</evidence>
<feature type="binding site" evidence="7">
    <location>
        <position position="97"/>
    </location>
    <ligand>
        <name>Zn(2+)</name>
        <dbReference type="ChEBI" id="CHEBI:29105"/>
    </ligand>
</feature>
<evidence type="ECO:0000313" key="9">
    <source>
        <dbReference type="EMBL" id="QPC84279.1"/>
    </source>
</evidence>
<keyword evidence="3 7" id="KW-0862">Zinc</keyword>
<dbReference type="CDD" id="cd07153">
    <property type="entry name" value="Fur_like"/>
    <property type="match status" value="1"/>
</dbReference>
<dbReference type="GO" id="GO:0008270">
    <property type="term" value="F:zinc ion binding"/>
    <property type="evidence" value="ECO:0007669"/>
    <property type="project" value="TreeGrafter"/>
</dbReference>
<dbReference type="Gene3D" id="1.10.10.10">
    <property type="entry name" value="Winged helix-like DNA-binding domain superfamily/Winged helix DNA-binding domain"/>
    <property type="match status" value="1"/>
</dbReference>
<evidence type="ECO:0000256" key="7">
    <source>
        <dbReference type="PIRSR" id="PIRSR602481-1"/>
    </source>
</evidence>
<feature type="binding site" evidence="8">
    <location>
        <position position="112"/>
    </location>
    <ligand>
        <name>Fe cation</name>
        <dbReference type="ChEBI" id="CHEBI:24875"/>
    </ligand>
</feature>
<evidence type="ECO:0000256" key="3">
    <source>
        <dbReference type="ARBA" id="ARBA00022833"/>
    </source>
</evidence>
<accession>A0A7S8EC95</accession>
<protein>
    <submittedName>
        <fullName evidence="9">Transcriptional repressor</fullName>
    </submittedName>
</protein>
<keyword evidence="6" id="KW-0804">Transcription</keyword>
<comment type="cofactor">
    <cofactor evidence="7">
        <name>Zn(2+)</name>
        <dbReference type="ChEBI" id="CHEBI:29105"/>
    </cofactor>
    <text evidence="7">Binds 1 zinc ion per subunit.</text>
</comment>
<dbReference type="Proteomes" id="UP000594468">
    <property type="component" value="Chromosome"/>
</dbReference>
<name>A0A7S8EC95_9CHLR</name>
<gene>
    <name evidence="9" type="ORF">G4Y79_07870</name>
</gene>
<keyword evidence="7" id="KW-0479">Metal-binding</keyword>
<dbReference type="AlphaFoldDB" id="A0A7S8EC95"/>